<protein>
    <recommendedName>
        <fullName evidence="2">ATP-grasp domain-containing protein</fullName>
    </recommendedName>
</protein>
<dbReference type="OrthoDB" id="20966at2"/>
<dbReference type="AlphaFoldDB" id="A0A8G1UKQ0"/>
<dbReference type="GO" id="GO:0046872">
    <property type="term" value="F:metal ion binding"/>
    <property type="evidence" value="ECO:0007669"/>
    <property type="project" value="InterPro"/>
</dbReference>
<keyword evidence="1" id="KW-0547">Nucleotide-binding</keyword>
<accession>A0A8G1UKQ0</accession>
<organism evidence="3 4">
    <name type="scientific">Kitasatospora cineracea</name>
    <dbReference type="NCBI Taxonomy" id="88074"/>
    <lineage>
        <taxon>Bacteria</taxon>
        <taxon>Bacillati</taxon>
        <taxon>Actinomycetota</taxon>
        <taxon>Actinomycetes</taxon>
        <taxon>Kitasatosporales</taxon>
        <taxon>Streptomycetaceae</taxon>
        <taxon>Kitasatospora</taxon>
    </lineage>
</organism>
<feature type="domain" description="ATP-grasp" evidence="2">
    <location>
        <begin position="151"/>
        <end position="358"/>
    </location>
</feature>
<comment type="caution">
    <text evidence="3">The sequence shown here is derived from an EMBL/GenBank/DDBJ whole genome shotgun (WGS) entry which is preliminary data.</text>
</comment>
<dbReference type="GO" id="GO:0005524">
    <property type="term" value="F:ATP binding"/>
    <property type="evidence" value="ECO:0007669"/>
    <property type="project" value="UniProtKB-UniRule"/>
</dbReference>
<proteinExistence type="predicted"/>
<dbReference type="Proteomes" id="UP000267408">
    <property type="component" value="Unassembled WGS sequence"/>
</dbReference>
<reference evidence="3 4" key="1">
    <citation type="submission" date="2018-11" db="EMBL/GenBank/DDBJ databases">
        <title>Sequencing the genomes of 1000 actinobacteria strains.</title>
        <authorList>
            <person name="Klenk H.-P."/>
        </authorList>
    </citation>
    <scope>NUCLEOTIDE SEQUENCE [LARGE SCALE GENOMIC DNA]</scope>
    <source>
        <strain evidence="3 4">DSM 44780</strain>
    </source>
</reference>
<dbReference type="Gene3D" id="3.30.470.20">
    <property type="entry name" value="ATP-grasp fold, B domain"/>
    <property type="match status" value="1"/>
</dbReference>
<dbReference type="SUPFAM" id="SSF56059">
    <property type="entry name" value="Glutathione synthetase ATP-binding domain-like"/>
    <property type="match status" value="1"/>
</dbReference>
<evidence type="ECO:0000313" key="4">
    <source>
        <dbReference type="Proteomes" id="UP000267408"/>
    </source>
</evidence>
<dbReference type="RefSeq" id="WP_123557902.1">
    <property type="nucleotide sequence ID" value="NZ_RJVJ01000001.1"/>
</dbReference>
<dbReference type="InterPro" id="IPR011761">
    <property type="entry name" value="ATP-grasp"/>
</dbReference>
<evidence type="ECO:0000259" key="2">
    <source>
        <dbReference type="PROSITE" id="PS50975"/>
    </source>
</evidence>
<dbReference type="EMBL" id="RJVJ01000001">
    <property type="protein sequence ID" value="ROR45773.1"/>
    <property type="molecule type" value="Genomic_DNA"/>
</dbReference>
<evidence type="ECO:0000313" key="3">
    <source>
        <dbReference type="EMBL" id="ROR45773.1"/>
    </source>
</evidence>
<dbReference type="PROSITE" id="PS50975">
    <property type="entry name" value="ATP_GRASP"/>
    <property type="match status" value="1"/>
</dbReference>
<sequence>MSDTAAPAPAAGTVTGTVRFGSCDAEARWRPADLATLPALRNPHSERLTREMDQLQAVLCAPGDILLTNRQSPSSFTELMRSAGFGARHLAVPGDPAEPVERRLAAHPVPGLAGMAAAPYAVLDGTAEALARQGLAGAAPPLEAVRLVNSKTWTTRLGHPGSGRVVTGLADLRAAVEETGPCVVKDPYGVSGQGNLVLESPERLAFLERHLTREVERRDARIELVVQQLHRPAEDFAAHLTVGPDGRVHWHGIRQVLNDGHAYRGSDRPSVDLLARLERAGYRETAESVAAAAAAVGYRGPLAVDSMTTADGTLVPVLEVNARLSPGTIAQRLDARLELRIVPVDGDDWFDRLVDALDRARLLATAGRPGLLPLAAGTLAAPRGWLFLAVLGDADPAPLTPVLERLT</sequence>
<keyword evidence="1" id="KW-0067">ATP-binding</keyword>
<gene>
    <name evidence="3" type="ORF">EDD39_4020</name>
</gene>
<evidence type="ECO:0000256" key="1">
    <source>
        <dbReference type="PROSITE-ProRule" id="PRU00409"/>
    </source>
</evidence>
<name>A0A8G1UKQ0_9ACTN</name>